<protein>
    <submittedName>
        <fullName evidence="2">Protein kinase domain-containing protein</fullName>
    </submittedName>
</protein>
<gene>
    <name evidence="2" type="ORF">CPAR01_01641</name>
</gene>
<reference evidence="2 3" key="1">
    <citation type="submission" date="2016-10" db="EMBL/GenBank/DDBJ databases">
        <title>The genome sequence of Colletotrichum fioriniae PJ7.</title>
        <authorList>
            <person name="Baroncelli R."/>
        </authorList>
    </citation>
    <scope>NUCLEOTIDE SEQUENCE [LARGE SCALE GENOMIC DNA]</scope>
    <source>
        <strain evidence="2 3">IMI 384185</strain>
    </source>
</reference>
<dbReference type="InterPro" id="IPR000719">
    <property type="entry name" value="Prot_kinase_dom"/>
</dbReference>
<feature type="domain" description="Protein kinase" evidence="1">
    <location>
        <begin position="824"/>
        <end position="1152"/>
    </location>
</feature>
<dbReference type="EMBL" id="MOPA01000001">
    <property type="protein sequence ID" value="KAK1547674.1"/>
    <property type="molecule type" value="Genomic_DNA"/>
</dbReference>
<dbReference type="GO" id="GO:0016301">
    <property type="term" value="F:kinase activity"/>
    <property type="evidence" value="ECO:0007669"/>
    <property type="project" value="UniProtKB-KW"/>
</dbReference>
<keyword evidence="2" id="KW-0808">Transferase</keyword>
<dbReference type="Proteomes" id="UP001241169">
    <property type="component" value="Unassembled WGS sequence"/>
</dbReference>
<dbReference type="PANTHER" id="PTHR24359">
    <property type="entry name" value="SERINE/THREONINE-PROTEIN KINASE SBK1"/>
    <property type="match status" value="1"/>
</dbReference>
<comment type="caution">
    <text evidence="2">The sequence shown here is derived from an EMBL/GenBank/DDBJ whole genome shotgun (WGS) entry which is preliminary data.</text>
</comment>
<dbReference type="RefSeq" id="XP_060356787.1">
    <property type="nucleotide sequence ID" value="XM_060485930.1"/>
</dbReference>
<dbReference type="Pfam" id="PF00069">
    <property type="entry name" value="Pkinase"/>
    <property type="match status" value="1"/>
</dbReference>
<accession>A0ABQ9T849</accession>
<dbReference type="PROSITE" id="PS50011">
    <property type="entry name" value="PROTEIN_KINASE_DOM"/>
    <property type="match status" value="1"/>
</dbReference>
<keyword evidence="3" id="KW-1185">Reference proteome</keyword>
<evidence type="ECO:0000313" key="2">
    <source>
        <dbReference type="EMBL" id="KAK1547674.1"/>
    </source>
</evidence>
<dbReference type="PANTHER" id="PTHR24359:SF1">
    <property type="entry name" value="INHIBITOR OF NUCLEAR FACTOR KAPPA-B KINASE EPSILON SUBUNIT HOMOLOG 1-RELATED"/>
    <property type="match status" value="1"/>
</dbReference>
<dbReference type="Gene3D" id="1.10.510.10">
    <property type="entry name" value="Transferase(Phosphotransferase) domain 1"/>
    <property type="match status" value="1"/>
</dbReference>
<dbReference type="InterPro" id="IPR011009">
    <property type="entry name" value="Kinase-like_dom_sf"/>
</dbReference>
<evidence type="ECO:0000313" key="3">
    <source>
        <dbReference type="Proteomes" id="UP001241169"/>
    </source>
</evidence>
<sequence length="1158" mass="129811">MLWATPGLSFANTTKGEYIPLLFIAVSMEHLQMNEIYEATIRCDEAFDYSISKIQSGQHALQEFQQRLWAWATNAGALAEPCLSLDARLLSHAKLRNMILTLLDLIQDNLQAAVDFDSNLSSEGASSSSATEEVPYFTHSIDMDSQVQSVEHLKYAFQGLEAAIQRLDLVASLIDHSSRKGRQRRLEALNQNTVADPSVSFITDVSQFESLSRAIISHLWPGISGQVVMKLARSVLYRKQRITYMKYRKQARQDPHLHEAKVQTERPHMLNVRSAADGSQQQLYPDLRLKPSMQARQVPSEWLRPTTMDGESFARGQLSLFGPSSDSRKTYSVWTKAIVYPKAPESSSTSGSETVTGHAPCPFCHNLFPYQRYKDSKWWRNHVDHDLQPYVCVSDECSQPAMTFSNHSNWVQHMNSGHGPGWIVDLQAISYEGASEGVQKGKDTPSCPMCLYDPSETIRSNAGDDTGPLELKGTGRTPLIHFRKHEQTLGGQSMDPNRPHPRRHLPKAANTNLSRHIAEHLKMLCFRMLSIDTNLSQEVDDSLESGTSSNGMKDSQTITQITLPNGMDSEMGKISLNFEETNDAIPPEVALNTIHQRGAKISKSNSQSIDAEEKTEKDVFGKTENAALPPFEVGSAKLVSEQNRMTIDMLSTETPRKIEPAPLKEALIMACETDALNGVRQYLPRHFLENIITRESVRAAFKKSTKARNFWSFSTKGVVDIVLSNNVKMLFVILLYLDIPWDIDRLHKAGFTDLDMPFTWKRPGPNGGGCLRSGLSSDKTFTPPKHWGYHLVESFVNRQWMVMAPVFGRSGEYLELHPLCPLPLIKVDAIIHSMRNVLYRAEIQSSHVTGLKVQSPSIVVAIKEFRYRVGFDQERSNLSALRRVSGSKHIVQNLAAFSQGDRDFIISPWADGGSLDNFWQVHDEVDRESKLALWSLDQMLGLVRALYALHAELADAGNCRRDDLKPGNILYFTVGTAKGDMGILKITDFGISRFHQEATFDRLNKPTTTGATSPSYEAPEAVTSKAARSRRYDVWSIGCIFLEFVIWLVQDWDAVQSFANARKSTSAHAGGATPSHFYKIDNDYAVVHPEVFKIIENLGRIPQSAPNTALGKLLRIVKEDLIKINPADRIDAKGLCNQLEVVVSRAKSDPVYLWDSRY</sequence>
<keyword evidence="2" id="KW-0418">Kinase</keyword>
<evidence type="ECO:0000259" key="1">
    <source>
        <dbReference type="PROSITE" id="PS50011"/>
    </source>
</evidence>
<dbReference type="GeneID" id="85369829"/>
<proteinExistence type="predicted"/>
<organism evidence="2 3">
    <name type="scientific">Colletotrichum paranaense</name>
    <dbReference type="NCBI Taxonomy" id="1914294"/>
    <lineage>
        <taxon>Eukaryota</taxon>
        <taxon>Fungi</taxon>
        <taxon>Dikarya</taxon>
        <taxon>Ascomycota</taxon>
        <taxon>Pezizomycotina</taxon>
        <taxon>Sordariomycetes</taxon>
        <taxon>Hypocreomycetidae</taxon>
        <taxon>Glomerellales</taxon>
        <taxon>Glomerellaceae</taxon>
        <taxon>Colletotrichum</taxon>
        <taxon>Colletotrichum acutatum species complex</taxon>
    </lineage>
</organism>
<name>A0ABQ9T849_9PEZI</name>
<dbReference type="SUPFAM" id="SSF56112">
    <property type="entry name" value="Protein kinase-like (PK-like)"/>
    <property type="match status" value="1"/>
</dbReference>
<dbReference type="SMART" id="SM00220">
    <property type="entry name" value="S_TKc"/>
    <property type="match status" value="1"/>
</dbReference>